<dbReference type="RefSeq" id="WP_151459987.1">
    <property type="nucleotide sequence ID" value="NZ_WAAO01000003.1"/>
</dbReference>
<comment type="caution">
    <text evidence="2">The sequence shown here is derived from an EMBL/GenBank/DDBJ whole genome shotgun (WGS) entry which is preliminary data.</text>
</comment>
<feature type="transmembrane region" description="Helical" evidence="1">
    <location>
        <begin position="285"/>
        <end position="304"/>
    </location>
</feature>
<feature type="transmembrane region" description="Helical" evidence="1">
    <location>
        <begin position="156"/>
        <end position="174"/>
    </location>
</feature>
<feature type="transmembrane region" description="Helical" evidence="1">
    <location>
        <begin position="250"/>
        <end position="273"/>
    </location>
</feature>
<feature type="transmembrane region" description="Helical" evidence="1">
    <location>
        <begin position="115"/>
        <end position="135"/>
    </location>
</feature>
<dbReference type="EMBL" id="WAAO01000003">
    <property type="protein sequence ID" value="KAB1862496.1"/>
    <property type="molecule type" value="Genomic_DNA"/>
</dbReference>
<protein>
    <submittedName>
        <fullName evidence="2">MFS transporter</fullName>
    </submittedName>
</protein>
<dbReference type="Proteomes" id="UP000478836">
    <property type="component" value="Unassembled WGS sequence"/>
</dbReference>
<accession>A0ABQ6V3P5</accession>
<sequence>MSTEARPERASVRLSARTVALYAIGSLGTGGYATLPGLVLTYFLTDNLGVAALAAGLIVTAAKVWDVLIDPLIGAASDRQLARTGSRRGFMVTGGLALPAFFALTFAVPPSWGPVAGAICVLLAFLATATAFSLFQVPYVALPAELTGSYDERTRLLGWRVVVLTAAILLFGAGGPALRNAGDDPVTGYLLMGIASGIVIGVGMLIASRTAAAAARRMSSGREVETIPSTWRDQYMSGFRALGRSQPFRALLGTFVLQALATGTMLAGAQYVATWVLRSEDAVTFVFVALVGPALLATPGWTLIARRLGKERAFAGASVLFTIAAASLVLALWAPGPWIYASVAVAGIAYAGLQSLPMAMLPDVITHDERTSGRGQAGTFTGIWTAGETIGFALGATAVSLTLAATGYVSTVAGETVDQPDAAIAGIVLSFSVLPALLMIASLLTLRGYRLRRDDIEAPMTSDA</sequence>
<reference evidence="3" key="1">
    <citation type="submission" date="2019-09" db="EMBL/GenBank/DDBJ databases">
        <title>Whole genome sequencing of Microbacterium maritypicum.</title>
        <authorList>
            <person name="Lenchi N."/>
        </authorList>
    </citation>
    <scope>NUCLEOTIDE SEQUENCE [LARGE SCALE GENOMIC DNA]</scope>
    <source>
        <strain evidence="3">G1</strain>
    </source>
</reference>
<feature type="transmembrane region" description="Helical" evidence="1">
    <location>
        <begin position="382"/>
        <end position="410"/>
    </location>
</feature>
<feature type="transmembrane region" description="Helical" evidence="1">
    <location>
        <begin position="313"/>
        <end position="333"/>
    </location>
</feature>
<gene>
    <name evidence="2" type="ORF">F6A08_15895</name>
</gene>
<evidence type="ECO:0000256" key="1">
    <source>
        <dbReference type="SAM" id="Phobius"/>
    </source>
</evidence>
<keyword evidence="1" id="KW-1133">Transmembrane helix</keyword>
<dbReference type="InterPro" id="IPR036259">
    <property type="entry name" value="MFS_trans_sf"/>
</dbReference>
<dbReference type="Gene3D" id="1.20.1250.20">
    <property type="entry name" value="MFS general substrate transporter like domains"/>
    <property type="match status" value="2"/>
</dbReference>
<evidence type="ECO:0000313" key="3">
    <source>
        <dbReference type="Proteomes" id="UP000478836"/>
    </source>
</evidence>
<feature type="transmembrane region" description="Helical" evidence="1">
    <location>
        <begin position="186"/>
        <end position="207"/>
    </location>
</feature>
<keyword evidence="1" id="KW-0812">Transmembrane</keyword>
<feature type="transmembrane region" description="Helical" evidence="1">
    <location>
        <begin position="339"/>
        <end position="361"/>
    </location>
</feature>
<feature type="transmembrane region" description="Helical" evidence="1">
    <location>
        <begin position="50"/>
        <end position="69"/>
    </location>
</feature>
<dbReference type="GeneID" id="77477951"/>
<evidence type="ECO:0000313" key="2">
    <source>
        <dbReference type="EMBL" id="KAB1862496.1"/>
    </source>
</evidence>
<feature type="transmembrane region" description="Helical" evidence="1">
    <location>
        <begin position="21"/>
        <end position="44"/>
    </location>
</feature>
<name>A0ABQ6V3P5_9MICO</name>
<dbReference type="PANTHER" id="PTHR11328:SF24">
    <property type="entry name" value="MAJOR FACILITATOR SUPERFAMILY (MFS) PROFILE DOMAIN-CONTAINING PROTEIN"/>
    <property type="match status" value="1"/>
</dbReference>
<keyword evidence="3" id="KW-1185">Reference proteome</keyword>
<dbReference type="InterPro" id="IPR039672">
    <property type="entry name" value="MFS_2"/>
</dbReference>
<dbReference type="PANTHER" id="PTHR11328">
    <property type="entry name" value="MAJOR FACILITATOR SUPERFAMILY DOMAIN-CONTAINING PROTEIN"/>
    <property type="match status" value="1"/>
</dbReference>
<keyword evidence="1" id="KW-0472">Membrane</keyword>
<dbReference type="Pfam" id="PF13347">
    <property type="entry name" value="MFS_2"/>
    <property type="match status" value="1"/>
</dbReference>
<organism evidence="2 3">
    <name type="scientific">Microbacterium algeriense</name>
    <dbReference type="NCBI Taxonomy" id="2615184"/>
    <lineage>
        <taxon>Bacteria</taxon>
        <taxon>Bacillati</taxon>
        <taxon>Actinomycetota</taxon>
        <taxon>Actinomycetes</taxon>
        <taxon>Micrococcales</taxon>
        <taxon>Microbacteriaceae</taxon>
        <taxon>Microbacterium</taxon>
    </lineage>
</organism>
<proteinExistence type="predicted"/>
<feature type="transmembrane region" description="Helical" evidence="1">
    <location>
        <begin position="422"/>
        <end position="446"/>
    </location>
</feature>
<feature type="transmembrane region" description="Helical" evidence="1">
    <location>
        <begin position="90"/>
        <end position="109"/>
    </location>
</feature>
<dbReference type="SUPFAM" id="SSF103473">
    <property type="entry name" value="MFS general substrate transporter"/>
    <property type="match status" value="1"/>
</dbReference>